<protein>
    <recommendedName>
        <fullName evidence="3">Glycosyl hydrolases family 43</fullName>
    </recommendedName>
</protein>
<dbReference type="SUPFAM" id="SSF75005">
    <property type="entry name" value="Arabinanase/levansucrase/invertase"/>
    <property type="match status" value="1"/>
</dbReference>
<dbReference type="InterPro" id="IPR023296">
    <property type="entry name" value="Glyco_hydro_beta-prop_sf"/>
</dbReference>
<name>A0A1W2F967_KIBAR</name>
<sequence length="355" mass="39955">MTPSATDLWRTQGSPEAHVLWDMVEGPMPRGLLGVGDPDVHRIHDQWTMFLGGFATQFRNRLYRATLPQGSDLTSRAWDFDTDRRGRVAALVPDPPRGSWDAGGMHTPSYVPAVGEHGERIYYTGRSTSKHYGPKSRYAIGLLERQNGEWVRRDSPVIVGDDHRSSVLEPFVVYADGRYRMWYLANPHEIGPGEQPDYELRCTQSEDGRTGWTPPVVFADTSEGFFDNAVVRRGDEWVMLLARGSNLHGTPDFPAQGLWWMTARHPSADRSDWSTPKRLLDTDAPGTPEWFGHGTYGPALAFEASTSTRATVFFTGTRRAPRWPLLSLQRLTRLRRPPVPSPFYLATGTITVDLM</sequence>
<dbReference type="Gene3D" id="2.115.10.20">
    <property type="entry name" value="Glycosyl hydrolase domain, family 43"/>
    <property type="match status" value="1"/>
</dbReference>
<dbReference type="RefSeq" id="WP_200825724.1">
    <property type="nucleotide sequence ID" value="NZ_FWXV01000005.1"/>
</dbReference>
<dbReference type="EMBL" id="FWXV01000005">
    <property type="protein sequence ID" value="SMD18470.1"/>
    <property type="molecule type" value="Genomic_DNA"/>
</dbReference>
<evidence type="ECO:0000313" key="2">
    <source>
        <dbReference type="Proteomes" id="UP000192674"/>
    </source>
</evidence>
<evidence type="ECO:0000313" key="1">
    <source>
        <dbReference type="EMBL" id="SMD18470.1"/>
    </source>
</evidence>
<gene>
    <name evidence="1" type="ORF">SAMN05661093_05793</name>
</gene>
<proteinExistence type="predicted"/>
<organism evidence="1 2">
    <name type="scientific">Kibdelosporangium aridum</name>
    <dbReference type="NCBI Taxonomy" id="2030"/>
    <lineage>
        <taxon>Bacteria</taxon>
        <taxon>Bacillati</taxon>
        <taxon>Actinomycetota</taxon>
        <taxon>Actinomycetes</taxon>
        <taxon>Pseudonocardiales</taxon>
        <taxon>Pseudonocardiaceae</taxon>
        <taxon>Kibdelosporangium</taxon>
    </lineage>
</organism>
<keyword evidence="2" id="KW-1185">Reference proteome</keyword>
<accession>A0A1W2F967</accession>
<dbReference type="Proteomes" id="UP000192674">
    <property type="component" value="Unassembled WGS sequence"/>
</dbReference>
<dbReference type="AlphaFoldDB" id="A0A1W2F967"/>
<reference evidence="1 2" key="1">
    <citation type="submission" date="2017-04" db="EMBL/GenBank/DDBJ databases">
        <authorList>
            <person name="Afonso C.L."/>
            <person name="Miller P.J."/>
            <person name="Scott M.A."/>
            <person name="Spackman E."/>
            <person name="Goraichik I."/>
            <person name="Dimitrov K.M."/>
            <person name="Suarez D.L."/>
            <person name="Swayne D.E."/>
        </authorList>
    </citation>
    <scope>NUCLEOTIDE SEQUENCE [LARGE SCALE GENOMIC DNA]</scope>
    <source>
        <strain evidence="1 2">DSM 43828</strain>
    </source>
</reference>
<evidence type="ECO:0008006" key="3">
    <source>
        <dbReference type="Google" id="ProtNLM"/>
    </source>
</evidence>